<comment type="caution">
    <text evidence="2">The sequence shown here is derived from an EMBL/GenBank/DDBJ whole genome shotgun (WGS) entry which is preliminary data.</text>
</comment>
<evidence type="ECO:0000256" key="1">
    <source>
        <dbReference type="SAM" id="MobiDB-lite"/>
    </source>
</evidence>
<reference evidence="2 3" key="1">
    <citation type="journal article" date="2019" name="Sci. Rep.">
        <title>Orb-weaving spider Araneus ventricosus genome elucidates the spidroin gene catalogue.</title>
        <authorList>
            <person name="Kono N."/>
            <person name="Nakamura H."/>
            <person name="Ohtoshi R."/>
            <person name="Moran D.A.P."/>
            <person name="Shinohara A."/>
            <person name="Yoshida Y."/>
            <person name="Fujiwara M."/>
            <person name="Mori M."/>
            <person name="Tomita M."/>
            <person name="Arakawa K."/>
        </authorList>
    </citation>
    <scope>NUCLEOTIDE SEQUENCE [LARGE SCALE GENOMIC DNA]</scope>
</reference>
<evidence type="ECO:0000313" key="3">
    <source>
        <dbReference type="Proteomes" id="UP000499080"/>
    </source>
</evidence>
<feature type="region of interest" description="Disordered" evidence="1">
    <location>
        <begin position="77"/>
        <end position="97"/>
    </location>
</feature>
<dbReference type="AlphaFoldDB" id="A0A4Y2RVM1"/>
<proteinExistence type="predicted"/>
<protein>
    <submittedName>
        <fullName evidence="2">Uncharacterized protein</fullName>
    </submittedName>
</protein>
<sequence length="97" mass="11030">MISCTELTEPVWKVLMYRMSVWMNLKKARFTFRVGNLALFISRKKFIALTAEACDLRHRFNAFICVGDDKSQFINPTSNPVHTATNSGSSPQVDELS</sequence>
<evidence type="ECO:0000313" key="2">
    <source>
        <dbReference type="EMBL" id="GBN79828.1"/>
    </source>
</evidence>
<keyword evidence="3" id="KW-1185">Reference proteome</keyword>
<dbReference type="EMBL" id="BGPR01018676">
    <property type="protein sequence ID" value="GBN79828.1"/>
    <property type="molecule type" value="Genomic_DNA"/>
</dbReference>
<gene>
    <name evidence="2" type="ORF">AVEN_243456_1</name>
</gene>
<accession>A0A4Y2RVM1</accession>
<dbReference type="Proteomes" id="UP000499080">
    <property type="component" value="Unassembled WGS sequence"/>
</dbReference>
<organism evidence="2 3">
    <name type="scientific">Araneus ventricosus</name>
    <name type="common">Orbweaver spider</name>
    <name type="synonym">Epeira ventricosa</name>
    <dbReference type="NCBI Taxonomy" id="182803"/>
    <lineage>
        <taxon>Eukaryota</taxon>
        <taxon>Metazoa</taxon>
        <taxon>Ecdysozoa</taxon>
        <taxon>Arthropoda</taxon>
        <taxon>Chelicerata</taxon>
        <taxon>Arachnida</taxon>
        <taxon>Araneae</taxon>
        <taxon>Araneomorphae</taxon>
        <taxon>Entelegynae</taxon>
        <taxon>Araneoidea</taxon>
        <taxon>Araneidae</taxon>
        <taxon>Araneus</taxon>
    </lineage>
</organism>
<name>A0A4Y2RVM1_ARAVE</name>